<name>A0A2K8NSZ2_9MOLU</name>
<accession>A0A2K8NSZ2</accession>
<proteinExistence type="predicted"/>
<dbReference type="InterPro" id="IPR002711">
    <property type="entry name" value="HNH"/>
</dbReference>
<dbReference type="EMBL" id="CP024962">
    <property type="protein sequence ID" value="ATZ16288.1"/>
    <property type="molecule type" value="Genomic_DNA"/>
</dbReference>
<organism evidence="1 2">
    <name type="scientific">Entomoplasma freundtii</name>
    <dbReference type="NCBI Taxonomy" id="74700"/>
    <lineage>
        <taxon>Bacteria</taxon>
        <taxon>Bacillati</taxon>
        <taxon>Mycoplasmatota</taxon>
        <taxon>Mollicutes</taxon>
        <taxon>Entomoplasmatales</taxon>
        <taxon>Entomoplasmataceae</taxon>
        <taxon>Entomoplasma</taxon>
    </lineage>
</organism>
<keyword evidence="2" id="KW-1185">Reference proteome</keyword>
<evidence type="ECO:0000313" key="1">
    <source>
        <dbReference type="EMBL" id="ATZ16288.1"/>
    </source>
</evidence>
<dbReference type="GO" id="GO:0003676">
    <property type="term" value="F:nucleic acid binding"/>
    <property type="evidence" value="ECO:0007669"/>
    <property type="project" value="InterPro"/>
</dbReference>
<dbReference type="GO" id="GO:0004519">
    <property type="term" value="F:endonuclease activity"/>
    <property type="evidence" value="ECO:0007669"/>
    <property type="project" value="InterPro"/>
</dbReference>
<dbReference type="RefSeq" id="WP_198507965.1">
    <property type="nucleotide sequence ID" value="NZ_CP024962.1"/>
</dbReference>
<dbReference type="AlphaFoldDB" id="A0A2K8NSZ2"/>
<gene>
    <name evidence="1" type="ORF">EFREU_v1c02620</name>
</gene>
<dbReference type="Proteomes" id="UP000232222">
    <property type="component" value="Chromosome"/>
</dbReference>
<evidence type="ECO:0000313" key="2">
    <source>
        <dbReference type="Proteomes" id="UP000232222"/>
    </source>
</evidence>
<reference evidence="1 2" key="1">
    <citation type="submission" date="2017-11" db="EMBL/GenBank/DDBJ databases">
        <title>Genome sequence of Entomoplasma freundtii BARC 318 (ATCC 51999).</title>
        <authorList>
            <person name="Lo W.-S."/>
            <person name="Gasparich G.E."/>
            <person name="Kuo C.-H."/>
        </authorList>
    </citation>
    <scope>NUCLEOTIDE SEQUENCE [LARGE SCALE GENOMIC DNA]</scope>
    <source>
        <strain evidence="1 2">BARC 318</strain>
    </source>
</reference>
<dbReference type="KEGG" id="efr:EFREU_v1c02620"/>
<dbReference type="GO" id="GO:0008270">
    <property type="term" value="F:zinc ion binding"/>
    <property type="evidence" value="ECO:0007669"/>
    <property type="project" value="InterPro"/>
</dbReference>
<dbReference type="InterPro" id="IPR003615">
    <property type="entry name" value="HNH_nuc"/>
</dbReference>
<protein>
    <submittedName>
        <fullName evidence="1">Uncharacterized protein</fullName>
    </submittedName>
</protein>
<dbReference type="CDD" id="cd00085">
    <property type="entry name" value="HNHc"/>
    <property type="match status" value="1"/>
</dbReference>
<sequence>MKFERRNLSQYDINSAWKKSGGLIFDSKPYGIAYCPKQWCKMTSAVMDAASYGNHSDASWVVDHIVPLAQGGANDYYNYQAMHNYCNSCKGDAR</sequence>
<dbReference type="Gene3D" id="1.10.30.50">
    <property type="match status" value="1"/>
</dbReference>
<dbReference type="Pfam" id="PF01844">
    <property type="entry name" value="HNH"/>
    <property type="match status" value="1"/>
</dbReference>